<proteinExistence type="predicted"/>
<dbReference type="EMBL" id="CM051395">
    <property type="protein sequence ID" value="KAJ4726628.1"/>
    <property type="molecule type" value="Genomic_DNA"/>
</dbReference>
<protein>
    <submittedName>
        <fullName evidence="1">BTB/POZ domain-containing protein</fullName>
    </submittedName>
</protein>
<dbReference type="Proteomes" id="UP001164539">
    <property type="component" value="Chromosome 2"/>
</dbReference>
<evidence type="ECO:0000313" key="1">
    <source>
        <dbReference type="EMBL" id="KAJ4726628.1"/>
    </source>
</evidence>
<keyword evidence="2" id="KW-1185">Reference proteome</keyword>
<sequence length="446" mass="51186">MVYCMDGLHTLSVRMEGFRLAQCLATDECGCLRMTSLCCEPLVKAIVCGMNRWTSHSGKISSDQMALLVEACHLALITRWCGQHHIFFWKHGIDKVLLDLLLKDFHIKPSQQLQFLSTEEQISMAQEGLSTNFFLVLRPYIWDILGWLAIHCEEDFNPNICGSELHINILIVCACVAFADLIRKGRQICENDVMHTSRSESAARAVLMMIYSPCTYIASKVRFILSKVLKPYGREYMEHLLHFLNYTSSGDNIGLPYILQTVINLVGLTCYLGLSSYQRHAIDGEVMRTLSAFVRWCHRKHEHVKRQNIASHLYNKFAEKTCCWQHGEEWEGKDILLLYGLWALAELVHQFCSVSLDEVKYKEAELFSMLEDIYNDTSAHGPRWFAAFILSHFGFYGFPSKIGKRIGKALKMEELVDMRLILASWRGFECAWCCFGNSMPIIATSW</sequence>
<gene>
    <name evidence="1" type="ORF">OWV82_005307</name>
</gene>
<organism evidence="1 2">
    <name type="scientific">Melia azedarach</name>
    <name type="common">Chinaberry tree</name>
    <dbReference type="NCBI Taxonomy" id="155640"/>
    <lineage>
        <taxon>Eukaryota</taxon>
        <taxon>Viridiplantae</taxon>
        <taxon>Streptophyta</taxon>
        <taxon>Embryophyta</taxon>
        <taxon>Tracheophyta</taxon>
        <taxon>Spermatophyta</taxon>
        <taxon>Magnoliopsida</taxon>
        <taxon>eudicotyledons</taxon>
        <taxon>Gunneridae</taxon>
        <taxon>Pentapetalae</taxon>
        <taxon>rosids</taxon>
        <taxon>malvids</taxon>
        <taxon>Sapindales</taxon>
        <taxon>Meliaceae</taxon>
        <taxon>Melia</taxon>
    </lineage>
</organism>
<evidence type="ECO:0000313" key="2">
    <source>
        <dbReference type="Proteomes" id="UP001164539"/>
    </source>
</evidence>
<accession>A0ACC1YU29</accession>
<reference evidence="1 2" key="1">
    <citation type="journal article" date="2023" name="Science">
        <title>Complex scaffold remodeling in plant triterpene biosynthesis.</title>
        <authorList>
            <person name="De La Pena R."/>
            <person name="Hodgson H."/>
            <person name="Liu J.C."/>
            <person name="Stephenson M.J."/>
            <person name="Martin A.C."/>
            <person name="Owen C."/>
            <person name="Harkess A."/>
            <person name="Leebens-Mack J."/>
            <person name="Jimenez L.E."/>
            <person name="Osbourn A."/>
            <person name="Sattely E.S."/>
        </authorList>
    </citation>
    <scope>NUCLEOTIDE SEQUENCE [LARGE SCALE GENOMIC DNA]</scope>
    <source>
        <strain evidence="2">cv. JPN11</strain>
        <tissue evidence="1">Leaf</tissue>
    </source>
</reference>
<name>A0ACC1YU29_MELAZ</name>
<comment type="caution">
    <text evidence="1">The sequence shown here is derived from an EMBL/GenBank/DDBJ whole genome shotgun (WGS) entry which is preliminary data.</text>
</comment>